<reference evidence="1 2" key="1">
    <citation type="submission" date="2021-06" db="EMBL/GenBank/DDBJ databases">
        <title>Caerostris extrusa draft genome.</title>
        <authorList>
            <person name="Kono N."/>
            <person name="Arakawa K."/>
        </authorList>
    </citation>
    <scope>NUCLEOTIDE SEQUENCE [LARGE SCALE GENOMIC DNA]</scope>
</reference>
<gene>
    <name evidence="1" type="ORF">CEXT_117521</name>
</gene>
<keyword evidence="2" id="KW-1185">Reference proteome</keyword>
<evidence type="ECO:0000313" key="2">
    <source>
        <dbReference type="Proteomes" id="UP001054945"/>
    </source>
</evidence>
<sequence length="89" mass="9972">MCWWRCDGGDLTIRTSVILFRARGSLGGGFGFETHDGLDGKAQFRLGGVCGSSVRWQNGCWSHWHHAGSEVTSHRSKIECYTTVSRTYF</sequence>
<evidence type="ECO:0000313" key="1">
    <source>
        <dbReference type="EMBL" id="GIY94454.1"/>
    </source>
</evidence>
<comment type="caution">
    <text evidence="1">The sequence shown here is derived from an EMBL/GenBank/DDBJ whole genome shotgun (WGS) entry which is preliminary data.</text>
</comment>
<protein>
    <submittedName>
        <fullName evidence="1">Uncharacterized protein</fullName>
    </submittedName>
</protein>
<dbReference type="Proteomes" id="UP001054945">
    <property type="component" value="Unassembled WGS sequence"/>
</dbReference>
<organism evidence="1 2">
    <name type="scientific">Caerostris extrusa</name>
    <name type="common">Bark spider</name>
    <name type="synonym">Caerostris bankana</name>
    <dbReference type="NCBI Taxonomy" id="172846"/>
    <lineage>
        <taxon>Eukaryota</taxon>
        <taxon>Metazoa</taxon>
        <taxon>Ecdysozoa</taxon>
        <taxon>Arthropoda</taxon>
        <taxon>Chelicerata</taxon>
        <taxon>Arachnida</taxon>
        <taxon>Araneae</taxon>
        <taxon>Araneomorphae</taxon>
        <taxon>Entelegynae</taxon>
        <taxon>Araneoidea</taxon>
        <taxon>Araneidae</taxon>
        <taxon>Caerostris</taxon>
    </lineage>
</organism>
<name>A0AAV4XKC0_CAEEX</name>
<dbReference type="AlphaFoldDB" id="A0AAV4XKC0"/>
<proteinExistence type="predicted"/>
<dbReference type="EMBL" id="BPLR01000393">
    <property type="protein sequence ID" value="GIY94454.1"/>
    <property type="molecule type" value="Genomic_DNA"/>
</dbReference>
<accession>A0AAV4XKC0</accession>